<dbReference type="EMBL" id="BQKE01000001">
    <property type="protein sequence ID" value="GJM61330.1"/>
    <property type="molecule type" value="Genomic_DNA"/>
</dbReference>
<name>A0AAN5AJ80_9BACT</name>
<dbReference type="CDD" id="cd01335">
    <property type="entry name" value="Radical_SAM"/>
    <property type="match status" value="1"/>
</dbReference>
<sequence length="421" mass="49432">MTASSPISKLAHENAPLEAWLQTQAFCPLPWLHLHVFTDGKVTPCCSNFLHFGRVKEQSAEAIFQGKPANRFRKKLLADEQEKRCQSCYKMEAAQGDSLRTEAIKRYFEVFREKILHTNPEGKIKLKPESWDLRFSNQCNLRCRSCFHGNSTKWFEEAKSLNRTASDKKLIHAFEEKSWKDFTHGSLQTARDFYFAGGEPILIPEHWEILDFLLVQQKTDTLLRYNTNLSTLTFKGKDIIEYWEKFPRLEIGISIDAVGKAGEYIRKDLRWSLFEKNIQRLILEVPHAKIKWEPTISLMNIHSWEKDHRYLIEHFNISPDAIKLNILHRPEIFSIQALTSCEKEQVHQKIEKLLSDLPFSKTTQDAYRALLSFMHAESKTALIPAFFQELERMDRMRQENWQESLPQLLPLFKAYEKEKQV</sequence>
<evidence type="ECO:0000313" key="3">
    <source>
        <dbReference type="EMBL" id="GJM61330.1"/>
    </source>
</evidence>
<dbReference type="InterPro" id="IPR058240">
    <property type="entry name" value="rSAM_sf"/>
</dbReference>
<dbReference type="Gene3D" id="3.20.20.70">
    <property type="entry name" value="Aldolase class I"/>
    <property type="match status" value="2"/>
</dbReference>
<evidence type="ECO:0000313" key="4">
    <source>
        <dbReference type="Proteomes" id="UP001310022"/>
    </source>
</evidence>
<reference evidence="3 4" key="1">
    <citation type="submission" date="2021-12" db="EMBL/GenBank/DDBJ databases">
        <title>Genome sequencing of bacteria with rrn-lacking chromosome and rrn-plasmid.</title>
        <authorList>
            <person name="Anda M."/>
            <person name="Iwasaki W."/>
        </authorList>
    </citation>
    <scope>NUCLEOTIDE SEQUENCE [LARGE SCALE GENOMIC DNA]</scope>
    <source>
        <strain evidence="3 4">NBRC 15940</strain>
    </source>
</reference>
<organism evidence="3 4">
    <name type="scientific">Persicobacter diffluens</name>
    <dbReference type="NCBI Taxonomy" id="981"/>
    <lineage>
        <taxon>Bacteria</taxon>
        <taxon>Pseudomonadati</taxon>
        <taxon>Bacteroidota</taxon>
        <taxon>Cytophagia</taxon>
        <taxon>Cytophagales</taxon>
        <taxon>Persicobacteraceae</taxon>
        <taxon>Persicobacter</taxon>
    </lineage>
</organism>
<feature type="domain" description="4Fe4S-binding SPASM" evidence="2">
    <location>
        <begin position="27"/>
        <end position="89"/>
    </location>
</feature>
<comment type="cofactor">
    <cofactor evidence="1">
        <name>[4Fe-4S] cluster</name>
        <dbReference type="ChEBI" id="CHEBI:49883"/>
    </cofactor>
</comment>
<keyword evidence="4" id="KW-1185">Reference proteome</keyword>
<dbReference type="NCBIfam" id="NF033640">
    <property type="entry name" value="N_Twi_rSAM"/>
    <property type="match status" value="1"/>
</dbReference>
<dbReference type="RefSeq" id="WP_338236897.1">
    <property type="nucleotide sequence ID" value="NZ_BQKE01000001.1"/>
</dbReference>
<dbReference type="Pfam" id="PF13186">
    <property type="entry name" value="SPASM"/>
    <property type="match status" value="1"/>
</dbReference>
<dbReference type="Proteomes" id="UP001310022">
    <property type="component" value="Unassembled WGS sequence"/>
</dbReference>
<dbReference type="InterPro" id="IPR023867">
    <property type="entry name" value="Sulphatase_maturase_rSAM"/>
</dbReference>
<dbReference type="GO" id="GO:0016491">
    <property type="term" value="F:oxidoreductase activity"/>
    <property type="evidence" value="ECO:0007669"/>
    <property type="project" value="InterPro"/>
</dbReference>
<protein>
    <recommendedName>
        <fullName evidence="2">4Fe4S-binding SPASM domain-containing protein</fullName>
    </recommendedName>
</protein>
<gene>
    <name evidence="3" type="ORF">PEDI_18820</name>
</gene>
<evidence type="ECO:0000259" key="2">
    <source>
        <dbReference type="Pfam" id="PF13186"/>
    </source>
</evidence>
<dbReference type="InterPro" id="IPR013785">
    <property type="entry name" value="Aldolase_TIM"/>
</dbReference>
<dbReference type="CDD" id="cd21109">
    <property type="entry name" value="SPASM"/>
    <property type="match status" value="1"/>
</dbReference>
<dbReference type="SUPFAM" id="SSF102114">
    <property type="entry name" value="Radical SAM enzymes"/>
    <property type="match status" value="2"/>
</dbReference>
<dbReference type="PANTHER" id="PTHR43273">
    <property type="entry name" value="ANAEROBIC SULFATASE-MATURATING ENZYME HOMOLOG ASLB-RELATED"/>
    <property type="match status" value="1"/>
</dbReference>
<evidence type="ECO:0000256" key="1">
    <source>
        <dbReference type="ARBA" id="ARBA00001966"/>
    </source>
</evidence>
<dbReference type="InterPro" id="IPR023885">
    <property type="entry name" value="4Fe4S-binding_SPASM_dom"/>
</dbReference>
<proteinExistence type="predicted"/>
<comment type="caution">
    <text evidence="3">The sequence shown here is derived from an EMBL/GenBank/DDBJ whole genome shotgun (WGS) entry which is preliminary data.</text>
</comment>
<dbReference type="PANTHER" id="PTHR43273:SF3">
    <property type="entry name" value="ANAEROBIC SULFATASE-MATURATING ENZYME HOMOLOG ASLB-RELATED"/>
    <property type="match status" value="1"/>
</dbReference>
<dbReference type="AlphaFoldDB" id="A0AAN5AJ80"/>
<accession>A0AAN5AJ80</accession>